<accession>A0AAV8Y382</accession>
<evidence type="ECO:0000256" key="1">
    <source>
        <dbReference type="SAM" id="MobiDB-lite"/>
    </source>
</evidence>
<feature type="compositionally biased region" description="Pro residues" evidence="1">
    <location>
        <begin position="359"/>
        <end position="371"/>
    </location>
</feature>
<organism evidence="3 4">
    <name type="scientific">Aromia moschata</name>
    <dbReference type="NCBI Taxonomy" id="1265417"/>
    <lineage>
        <taxon>Eukaryota</taxon>
        <taxon>Metazoa</taxon>
        <taxon>Ecdysozoa</taxon>
        <taxon>Arthropoda</taxon>
        <taxon>Hexapoda</taxon>
        <taxon>Insecta</taxon>
        <taxon>Pterygota</taxon>
        <taxon>Neoptera</taxon>
        <taxon>Endopterygota</taxon>
        <taxon>Coleoptera</taxon>
        <taxon>Polyphaga</taxon>
        <taxon>Cucujiformia</taxon>
        <taxon>Chrysomeloidea</taxon>
        <taxon>Cerambycidae</taxon>
        <taxon>Cerambycinae</taxon>
        <taxon>Callichromatini</taxon>
        <taxon>Aromia</taxon>
    </lineage>
</organism>
<reference evidence="3" key="1">
    <citation type="journal article" date="2023" name="Insect Mol. Biol.">
        <title>Genome sequencing provides insights into the evolution of gene families encoding plant cell wall-degrading enzymes in longhorned beetles.</title>
        <authorList>
            <person name="Shin N.R."/>
            <person name="Okamura Y."/>
            <person name="Kirsch R."/>
            <person name="Pauchet Y."/>
        </authorList>
    </citation>
    <scope>NUCLEOTIDE SEQUENCE</scope>
    <source>
        <strain evidence="3">AMC_N1</strain>
    </source>
</reference>
<name>A0AAV8Y382_9CUCU</name>
<feature type="transmembrane region" description="Helical" evidence="2">
    <location>
        <begin position="119"/>
        <end position="144"/>
    </location>
</feature>
<feature type="transmembrane region" description="Helical" evidence="2">
    <location>
        <begin position="12"/>
        <end position="42"/>
    </location>
</feature>
<evidence type="ECO:0000313" key="4">
    <source>
        <dbReference type="Proteomes" id="UP001162162"/>
    </source>
</evidence>
<keyword evidence="2" id="KW-1133">Transmembrane helix</keyword>
<dbReference type="EMBL" id="JAPWTK010000202">
    <property type="protein sequence ID" value="KAJ8945947.1"/>
    <property type="molecule type" value="Genomic_DNA"/>
</dbReference>
<feature type="compositionally biased region" description="Basic residues" evidence="1">
    <location>
        <begin position="394"/>
        <end position="405"/>
    </location>
</feature>
<dbReference type="AlphaFoldDB" id="A0AAV8Y382"/>
<feature type="transmembrane region" description="Helical" evidence="2">
    <location>
        <begin position="229"/>
        <end position="247"/>
    </location>
</feature>
<keyword evidence="2" id="KW-0472">Membrane</keyword>
<feature type="compositionally biased region" description="Polar residues" evidence="1">
    <location>
        <begin position="299"/>
        <end position="329"/>
    </location>
</feature>
<sequence>MDVAVSQVNRALVRPVTIAAALIGTVQALIWLCLSLISILFYNTVIEIDETLPSTSYQRILYELFLAEDTNILEDERIITPCAFNISMYVYLVVSFVWLLTSLHMLWAMSRNKWSSAVVVVGTWAGVAIVISLLDAVFMSLVVADLVTVQDFFSSSQTTTTTITPATTTTSSTTVPTTTIPTTTTPATTISSTGNSEPTTEGQLLIGASVKDIMYTCYGIVMTLAARGYVLWVVNVVFACVLIKFAYDLKKEVPSLLPMMDAYSTGGRAWNNLYEQTDIGNGYSNEAFKDDSAFPRSGSFISSDSAKNRNPLSNGANPYSTPSEPQTFDTRAPAPTNPNVVNGKVAKIGKRGGRRTPPQNVPPPSVPPPSLPSSNNPYIPDPDYTPPNSPKPKSVLRPKSNRTVL</sequence>
<comment type="caution">
    <text evidence="3">The sequence shown here is derived from an EMBL/GenBank/DDBJ whole genome shotgun (WGS) entry which is preliminary data.</text>
</comment>
<dbReference type="Proteomes" id="UP001162162">
    <property type="component" value="Unassembled WGS sequence"/>
</dbReference>
<feature type="compositionally biased region" description="Pro residues" evidence="1">
    <location>
        <begin position="379"/>
        <end position="390"/>
    </location>
</feature>
<gene>
    <name evidence="3" type="ORF">NQ318_016775</name>
</gene>
<keyword evidence="4" id="KW-1185">Reference proteome</keyword>
<protein>
    <submittedName>
        <fullName evidence="3">Uncharacterized protein</fullName>
    </submittedName>
</protein>
<proteinExistence type="predicted"/>
<evidence type="ECO:0000313" key="3">
    <source>
        <dbReference type="EMBL" id="KAJ8945947.1"/>
    </source>
</evidence>
<feature type="transmembrane region" description="Helical" evidence="2">
    <location>
        <begin position="88"/>
        <end position="107"/>
    </location>
</feature>
<evidence type="ECO:0000256" key="2">
    <source>
        <dbReference type="SAM" id="Phobius"/>
    </source>
</evidence>
<feature type="region of interest" description="Disordered" evidence="1">
    <location>
        <begin position="299"/>
        <end position="405"/>
    </location>
</feature>
<feature type="compositionally biased region" description="Low complexity" evidence="1">
    <location>
        <begin position="167"/>
        <end position="193"/>
    </location>
</feature>
<keyword evidence="2" id="KW-0812">Transmembrane</keyword>
<feature type="region of interest" description="Disordered" evidence="1">
    <location>
        <begin position="167"/>
        <end position="196"/>
    </location>
</feature>